<evidence type="ECO:0000256" key="3">
    <source>
        <dbReference type="ARBA" id="ARBA00022989"/>
    </source>
</evidence>
<evidence type="ECO:0000256" key="1">
    <source>
        <dbReference type="ARBA" id="ARBA00004141"/>
    </source>
</evidence>
<feature type="transmembrane region" description="Helical" evidence="5">
    <location>
        <begin position="63"/>
        <end position="80"/>
    </location>
</feature>
<feature type="transmembrane region" description="Helical" evidence="5">
    <location>
        <begin position="37"/>
        <end position="57"/>
    </location>
</feature>
<dbReference type="PANTHER" id="PTHR30249:SF16">
    <property type="entry name" value="INNER MEMBRANE PROTEIN"/>
    <property type="match status" value="1"/>
</dbReference>
<gene>
    <name evidence="6" type="primary">yohK</name>
    <name evidence="6" type="ORF">SAMEA1982600_03603</name>
</gene>
<evidence type="ECO:0000313" key="6">
    <source>
        <dbReference type="EMBL" id="SAI45720.1"/>
    </source>
</evidence>
<proteinExistence type="predicted"/>
<dbReference type="Proteomes" id="UP000077037">
    <property type="component" value="Unassembled WGS sequence"/>
</dbReference>
<evidence type="ECO:0000256" key="5">
    <source>
        <dbReference type="SAM" id="Phobius"/>
    </source>
</evidence>
<keyword evidence="4 5" id="KW-0472">Membrane</keyword>
<dbReference type="PANTHER" id="PTHR30249">
    <property type="entry name" value="PUTATIVE SEROTONIN TRANSPORTER"/>
    <property type="match status" value="1"/>
</dbReference>
<dbReference type="OrthoDB" id="9811701at2"/>
<keyword evidence="3 5" id="KW-1133">Transmembrane helix</keyword>
<organism evidence="6 7">
    <name type="scientific">Bordetella ansorpii</name>
    <dbReference type="NCBI Taxonomy" id="288768"/>
    <lineage>
        <taxon>Bacteria</taxon>
        <taxon>Pseudomonadati</taxon>
        <taxon>Pseudomonadota</taxon>
        <taxon>Betaproteobacteria</taxon>
        <taxon>Burkholderiales</taxon>
        <taxon>Alcaligenaceae</taxon>
        <taxon>Bordetella</taxon>
    </lineage>
</organism>
<dbReference type="Pfam" id="PF04172">
    <property type="entry name" value="LrgB"/>
    <property type="match status" value="1"/>
</dbReference>
<dbReference type="InterPro" id="IPR007300">
    <property type="entry name" value="CidB/LrgB"/>
</dbReference>
<evidence type="ECO:0000256" key="4">
    <source>
        <dbReference type="ARBA" id="ARBA00023136"/>
    </source>
</evidence>
<feature type="transmembrane region" description="Helical" evidence="5">
    <location>
        <begin position="204"/>
        <end position="229"/>
    </location>
</feature>
<name>A0A157QJL8_9BORD</name>
<evidence type="ECO:0000313" key="7">
    <source>
        <dbReference type="Proteomes" id="UP000077037"/>
    </source>
</evidence>
<evidence type="ECO:0000256" key="2">
    <source>
        <dbReference type="ARBA" id="ARBA00022692"/>
    </source>
</evidence>
<comment type="subcellular location">
    <subcellularLocation>
        <location evidence="1">Membrane</location>
        <topology evidence="1">Multi-pass membrane protein</topology>
    </subcellularLocation>
</comment>
<dbReference type="RefSeq" id="WP_066416416.1">
    <property type="nucleotide sequence ID" value="NZ_FKBS01000025.1"/>
</dbReference>
<sequence length="230" mass="24750">MRPEFDLVFWPLATVAAYLAARWSYRRMPAWWTSTLVMAPAILLALAILLQAGYTGYMSGSHWLMSMLGPVLVAFALPLYEQRALIRRYWPLLVAGVMVGSLIAGVSAWLLGTLLDLPADMRLSLLPRSIATPFAMSVSSHVGGKPDLTAVFVIVTGVLGTVMGGWLRTWLPLRSPLARGALFGMGAHGAGTAKAREFAAEEGAVAGLVMVLAGLFNVFVTPAVVYWLMA</sequence>
<keyword evidence="2 5" id="KW-0812">Transmembrane</keyword>
<dbReference type="AlphaFoldDB" id="A0A157QJL8"/>
<accession>A0A157QJL8</accession>
<dbReference type="EMBL" id="FKBS01000025">
    <property type="protein sequence ID" value="SAI45720.1"/>
    <property type="molecule type" value="Genomic_DNA"/>
</dbReference>
<reference evidence="6 7" key="1">
    <citation type="submission" date="2016-03" db="EMBL/GenBank/DDBJ databases">
        <authorList>
            <consortium name="Pathogen Informatics"/>
        </authorList>
    </citation>
    <scope>NUCLEOTIDE SEQUENCE [LARGE SCALE GENOMIC DNA]</scope>
    <source>
        <strain evidence="6 7">NCTC13364</strain>
    </source>
</reference>
<protein>
    <submittedName>
        <fullName evidence="6">Inner membrane protein yohK</fullName>
    </submittedName>
</protein>
<dbReference type="GO" id="GO:0016020">
    <property type="term" value="C:membrane"/>
    <property type="evidence" value="ECO:0007669"/>
    <property type="project" value="UniProtKB-SubCell"/>
</dbReference>
<feature type="transmembrane region" description="Helical" evidence="5">
    <location>
        <begin position="148"/>
        <end position="167"/>
    </location>
</feature>
<feature type="transmembrane region" description="Helical" evidence="5">
    <location>
        <begin position="7"/>
        <end position="25"/>
    </location>
</feature>
<feature type="transmembrane region" description="Helical" evidence="5">
    <location>
        <begin position="92"/>
        <end position="115"/>
    </location>
</feature>